<proteinExistence type="predicted"/>
<dbReference type="AlphaFoldDB" id="A0A2M7Z6T7"/>
<dbReference type="InterPro" id="IPR007497">
    <property type="entry name" value="SIMPL/DUF541"/>
</dbReference>
<evidence type="ECO:0000256" key="1">
    <source>
        <dbReference type="SAM" id="Phobius"/>
    </source>
</evidence>
<dbReference type="EMBL" id="PFVJ01000041">
    <property type="protein sequence ID" value="PJA89864.1"/>
    <property type="molecule type" value="Genomic_DNA"/>
</dbReference>
<dbReference type="Gene3D" id="3.30.110.170">
    <property type="entry name" value="Protein of unknown function (DUF541), domain 1"/>
    <property type="match status" value="1"/>
</dbReference>
<protein>
    <recommendedName>
        <fullName evidence="4">SIMPL domain-containing protein</fullName>
    </recommendedName>
</protein>
<keyword evidence="1" id="KW-1133">Transmembrane helix</keyword>
<gene>
    <name evidence="2" type="ORF">CO137_01880</name>
</gene>
<comment type="caution">
    <text evidence="2">The sequence shown here is derived from an EMBL/GenBank/DDBJ whole genome shotgun (WGS) entry which is preliminary data.</text>
</comment>
<keyword evidence="1" id="KW-0472">Membrane</keyword>
<name>A0A2M7Z6T7_9BACT</name>
<sequence>MPEIKNGPKILEKMKMSNCPHQASMTKKIIAVLFGILLLYLIVLVGTMIRNNMQKYNYIGQADRSERTISIQASGKSVVVPDIATITMGVVSEEKTVAIAQEKNTEIMNKLFLQLDDLGIDRKDVKTQNYSVYPRYDYKDGGTLLVGYTVNQDVVVKVRKVEEDSGKVLALAGELGLNRVGGIDFSIDDPEVYKNQARQDALANALEKANVIAGVLGLKVVGLISYNEYEQNNVGPYYSMSSGMGGEMDTRAMPPTVETGTSDVVMNVNVLFEIR</sequence>
<accession>A0A2M7Z6T7</accession>
<evidence type="ECO:0008006" key="4">
    <source>
        <dbReference type="Google" id="ProtNLM"/>
    </source>
</evidence>
<dbReference type="Gene3D" id="3.30.70.2970">
    <property type="entry name" value="Protein of unknown function (DUF541), domain 2"/>
    <property type="match status" value="1"/>
</dbReference>
<keyword evidence="1" id="KW-0812">Transmembrane</keyword>
<dbReference type="Pfam" id="PF04402">
    <property type="entry name" value="SIMPL"/>
    <property type="match status" value="1"/>
</dbReference>
<dbReference type="InterPro" id="IPR052022">
    <property type="entry name" value="26kDa_periplasmic_antigen"/>
</dbReference>
<dbReference type="PANTHER" id="PTHR34387">
    <property type="entry name" value="SLR1258 PROTEIN"/>
    <property type="match status" value="1"/>
</dbReference>
<dbReference type="Proteomes" id="UP000230843">
    <property type="component" value="Unassembled WGS sequence"/>
</dbReference>
<dbReference type="PANTHER" id="PTHR34387:SF1">
    <property type="entry name" value="PERIPLASMIC IMMUNOGENIC PROTEIN"/>
    <property type="match status" value="1"/>
</dbReference>
<evidence type="ECO:0000313" key="3">
    <source>
        <dbReference type="Proteomes" id="UP000230843"/>
    </source>
</evidence>
<organism evidence="2 3">
    <name type="scientific">Candidatus Magasanikbacteria bacterium CG_4_9_14_3_um_filter_32_9</name>
    <dbReference type="NCBI Taxonomy" id="1974644"/>
    <lineage>
        <taxon>Bacteria</taxon>
        <taxon>Candidatus Magasanikiibacteriota</taxon>
    </lineage>
</organism>
<reference evidence="3" key="1">
    <citation type="submission" date="2017-09" db="EMBL/GenBank/DDBJ databases">
        <title>Depth-based differentiation of microbial function through sediment-hosted aquifers and enrichment of novel symbionts in the deep terrestrial subsurface.</title>
        <authorList>
            <person name="Probst A.J."/>
            <person name="Ladd B."/>
            <person name="Jarett J.K."/>
            <person name="Geller-Mcgrath D.E."/>
            <person name="Sieber C.M.K."/>
            <person name="Emerson J.B."/>
            <person name="Anantharaman K."/>
            <person name="Thomas B.C."/>
            <person name="Malmstrom R."/>
            <person name="Stieglmeier M."/>
            <person name="Klingl A."/>
            <person name="Woyke T."/>
            <person name="Ryan C.M."/>
            <person name="Banfield J.F."/>
        </authorList>
    </citation>
    <scope>NUCLEOTIDE SEQUENCE [LARGE SCALE GENOMIC DNA]</scope>
</reference>
<feature type="transmembrane region" description="Helical" evidence="1">
    <location>
        <begin position="29"/>
        <end position="49"/>
    </location>
</feature>
<dbReference type="GO" id="GO:0006974">
    <property type="term" value="P:DNA damage response"/>
    <property type="evidence" value="ECO:0007669"/>
    <property type="project" value="TreeGrafter"/>
</dbReference>
<evidence type="ECO:0000313" key="2">
    <source>
        <dbReference type="EMBL" id="PJA89864.1"/>
    </source>
</evidence>